<reference evidence="1 2" key="1">
    <citation type="submission" date="2019-04" db="EMBL/GenBank/DDBJ databases">
        <authorList>
            <person name="Van Vliet M D."/>
        </authorList>
    </citation>
    <scope>NUCLEOTIDE SEQUENCE [LARGE SCALE GENOMIC DNA]</scope>
    <source>
        <strain evidence="1 2">F1</strain>
    </source>
</reference>
<dbReference type="InterPro" id="IPR036567">
    <property type="entry name" value="RHF-like"/>
</dbReference>
<dbReference type="RefSeq" id="WP_136081130.1">
    <property type="nucleotide sequence ID" value="NZ_CAAHFG010000002.1"/>
</dbReference>
<organism evidence="1 2">
    <name type="scientific">Pontiella desulfatans</name>
    <dbReference type="NCBI Taxonomy" id="2750659"/>
    <lineage>
        <taxon>Bacteria</taxon>
        <taxon>Pseudomonadati</taxon>
        <taxon>Kiritimatiellota</taxon>
        <taxon>Kiritimatiellia</taxon>
        <taxon>Kiritimatiellales</taxon>
        <taxon>Pontiellaceae</taxon>
        <taxon>Pontiella</taxon>
    </lineage>
</organism>
<dbReference type="AlphaFoldDB" id="A0A6C2U672"/>
<dbReference type="EMBL" id="CAAHFG010000002">
    <property type="protein sequence ID" value="VGO15578.1"/>
    <property type="molecule type" value="Genomic_DNA"/>
</dbReference>
<dbReference type="SUPFAM" id="SSF69754">
    <property type="entry name" value="Ribosome binding protein Y (YfiA homologue)"/>
    <property type="match status" value="1"/>
</dbReference>
<sequence>MTTSKLTTPAIPVKVQFRHMDESKKVVWLVNQMMERFTKFPIRGASATVTVDETHHRENNGVFQVKMKLTIPGERMYTAHSSEKTGIHDGVYSAIADVFQSIERQLIKRHDKRSSHRNAKAA</sequence>
<keyword evidence="2" id="KW-1185">Reference proteome</keyword>
<evidence type="ECO:0000313" key="2">
    <source>
        <dbReference type="Proteomes" id="UP000366872"/>
    </source>
</evidence>
<dbReference type="Gene3D" id="3.30.160.100">
    <property type="entry name" value="Ribosome hibernation promotion factor-like"/>
    <property type="match status" value="1"/>
</dbReference>
<dbReference type="InterPro" id="IPR003489">
    <property type="entry name" value="RHF/RaiA"/>
</dbReference>
<protein>
    <submittedName>
        <fullName evidence="1">Uncharacterized protein</fullName>
    </submittedName>
</protein>
<evidence type="ECO:0000313" key="1">
    <source>
        <dbReference type="EMBL" id="VGO15578.1"/>
    </source>
</evidence>
<gene>
    <name evidence="1" type="ORF">PDESU_04163</name>
</gene>
<dbReference type="Pfam" id="PF02482">
    <property type="entry name" value="Ribosomal_S30AE"/>
    <property type="match status" value="1"/>
</dbReference>
<dbReference type="Proteomes" id="UP000366872">
    <property type="component" value="Unassembled WGS sequence"/>
</dbReference>
<accession>A0A6C2U672</accession>
<name>A0A6C2U672_PONDE</name>
<proteinExistence type="predicted"/>